<accession>A0A4X2LJK7</accession>
<evidence type="ECO:0000256" key="11">
    <source>
        <dbReference type="ARBA" id="ARBA00022837"/>
    </source>
</evidence>
<dbReference type="Pfam" id="PF13499">
    <property type="entry name" value="EF-hand_7"/>
    <property type="match status" value="1"/>
</dbReference>
<sequence>MGSHGSHYEREAELDLILEETGFSRANLSGLHQRFQYLDKNKNGFLSQMDLHNIKELERNPLTDRIINSFFPDGGQCVDFGFVWVLAHFRPLENEDSTAGDPQKPKPLNSQNNKLHFAFQLYDLDCDGKISKKEMLQVLRLIVGVEVTDEQLEVIASRTVQEADEDGGGAVSFEEFTRSLDKMNVGHKMSIRILK</sequence>
<comment type="subcellular location">
    <subcellularLocation>
        <location evidence="2">Cell membrane</location>
    </subcellularLocation>
    <subcellularLocation>
        <location evidence="3">Cytoplasm</location>
    </subcellularLocation>
    <subcellularLocation>
        <location evidence="1">Nucleus</location>
    </subcellularLocation>
</comment>
<dbReference type="GO" id="GO:0005730">
    <property type="term" value="C:nucleolus"/>
    <property type="evidence" value="ECO:0007669"/>
    <property type="project" value="Ensembl"/>
</dbReference>
<evidence type="ECO:0000259" key="17">
    <source>
        <dbReference type="PROSITE" id="PS50222"/>
    </source>
</evidence>
<keyword evidence="19" id="KW-1185">Reference proteome</keyword>
<evidence type="ECO:0000313" key="19">
    <source>
        <dbReference type="Proteomes" id="UP000314987"/>
    </source>
</evidence>
<evidence type="ECO:0000256" key="4">
    <source>
        <dbReference type="ARBA" id="ARBA00022448"/>
    </source>
</evidence>
<dbReference type="InterPro" id="IPR011992">
    <property type="entry name" value="EF-hand-dom_pair"/>
</dbReference>
<evidence type="ECO:0000313" key="18">
    <source>
        <dbReference type="Ensembl" id="ENSVURP00010025204.1"/>
    </source>
</evidence>
<keyword evidence="10" id="KW-0677">Repeat</keyword>
<keyword evidence="9" id="KW-0479">Metal-binding</keyword>
<dbReference type="PANTHER" id="PTHR46002">
    <property type="entry name" value="EG:114D9.1 PROTEIN-RELATED"/>
    <property type="match status" value="1"/>
</dbReference>
<evidence type="ECO:0000256" key="2">
    <source>
        <dbReference type="ARBA" id="ARBA00004236"/>
    </source>
</evidence>
<dbReference type="GO" id="GO:0005654">
    <property type="term" value="C:nucleoplasm"/>
    <property type="evidence" value="ECO:0007669"/>
    <property type="project" value="Ensembl"/>
</dbReference>
<dbReference type="GO" id="GO:0042307">
    <property type="term" value="P:positive regulation of protein import into nucleus"/>
    <property type="evidence" value="ECO:0007669"/>
    <property type="project" value="Ensembl"/>
</dbReference>
<protein>
    <submittedName>
        <fullName evidence="18">Calcineurin like EF-hand protein 2</fullName>
    </submittedName>
</protein>
<evidence type="ECO:0000256" key="15">
    <source>
        <dbReference type="ARBA" id="ARBA00023288"/>
    </source>
</evidence>
<dbReference type="Gene3D" id="1.10.238.10">
    <property type="entry name" value="EF-hand"/>
    <property type="match status" value="1"/>
</dbReference>
<evidence type="ECO:0000256" key="14">
    <source>
        <dbReference type="ARBA" id="ARBA00023242"/>
    </source>
</evidence>
<dbReference type="GO" id="GO:0070886">
    <property type="term" value="P:positive regulation of calcineurin-NFAT signaling cascade"/>
    <property type="evidence" value="ECO:0007669"/>
    <property type="project" value="Ensembl"/>
</dbReference>
<gene>
    <name evidence="18" type="primary">CHP2</name>
</gene>
<name>A0A4X2LJK7_VOMUR</name>
<organism evidence="18 19">
    <name type="scientific">Vombatus ursinus</name>
    <name type="common">Common wombat</name>
    <dbReference type="NCBI Taxonomy" id="29139"/>
    <lineage>
        <taxon>Eukaryota</taxon>
        <taxon>Metazoa</taxon>
        <taxon>Chordata</taxon>
        <taxon>Craniata</taxon>
        <taxon>Vertebrata</taxon>
        <taxon>Euteleostomi</taxon>
        <taxon>Mammalia</taxon>
        <taxon>Metatheria</taxon>
        <taxon>Diprotodontia</taxon>
        <taxon>Vombatidae</taxon>
        <taxon>Vombatus</taxon>
    </lineage>
</organism>
<keyword evidence="12" id="KW-0653">Protein transport</keyword>
<keyword evidence="8" id="KW-0519">Myristate</keyword>
<keyword evidence="4" id="KW-0813">Transport</keyword>
<evidence type="ECO:0000256" key="3">
    <source>
        <dbReference type="ARBA" id="ARBA00004496"/>
    </source>
</evidence>
<keyword evidence="13" id="KW-0472">Membrane</keyword>
<keyword evidence="6" id="KW-0963">Cytoplasm</keyword>
<evidence type="ECO:0000256" key="13">
    <source>
        <dbReference type="ARBA" id="ARBA00023136"/>
    </source>
</evidence>
<dbReference type="InterPro" id="IPR051875">
    <property type="entry name" value="Calcineurin_B_homologous"/>
</dbReference>
<dbReference type="SMART" id="SM00054">
    <property type="entry name" value="EFh"/>
    <property type="match status" value="3"/>
</dbReference>
<proteinExistence type="inferred from homology"/>
<dbReference type="GO" id="GO:0071277">
    <property type="term" value="P:cellular response to calcium ion"/>
    <property type="evidence" value="ECO:0007669"/>
    <property type="project" value="Ensembl"/>
</dbReference>
<dbReference type="STRING" id="29139.ENSVURP00010025204"/>
<keyword evidence="5" id="KW-1003">Cell membrane</keyword>
<evidence type="ECO:0000256" key="7">
    <source>
        <dbReference type="ARBA" id="ARBA00022553"/>
    </source>
</evidence>
<feature type="domain" description="EF-hand" evidence="17">
    <location>
        <begin position="110"/>
        <end position="145"/>
    </location>
</feature>
<dbReference type="Pfam" id="PF13202">
    <property type="entry name" value="EF-hand_5"/>
    <property type="match status" value="1"/>
</dbReference>
<evidence type="ECO:0000256" key="6">
    <source>
        <dbReference type="ARBA" id="ARBA00022490"/>
    </source>
</evidence>
<reference evidence="18" key="3">
    <citation type="submission" date="2025-09" db="UniProtKB">
        <authorList>
            <consortium name="Ensembl"/>
        </authorList>
    </citation>
    <scope>IDENTIFICATION</scope>
</reference>
<keyword evidence="11" id="KW-0106">Calcium</keyword>
<dbReference type="GO" id="GO:0045944">
    <property type="term" value="P:positive regulation of transcription by RNA polymerase II"/>
    <property type="evidence" value="ECO:0007669"/>
    <property type="project" value="Ensembl"/>
</dbReference>
<evidence type="ECO:0000256" key="12">
    <source>
        <dbReference type="ARBA" id="ARBA00022927"/>
    </source>
</evidence>
<dbReference type="CDD" id="cd00051">
    <property type="entry name" value="EFh"/>
    <property type="match status" value="1"/>
</dbReference>
<dbReference type="AlphaFoldDB" id="A0A4X2LJK7"/>
<feature type="domain" description="EF-hand" evidence="17">
    <location>
        <begin position="151"/>
        <end position="186"/>
    </location>
</feature>
<evidence type="ECO:0000256" key="10">
    <source>
        <dbReference type="ARBA" id="ARBA00022737"/>
    </source>
</evidence>
<keyword evidence="14" id="KW-0539">Nucleus</keyword>
<dbReference type="InterPro" id="IPR002048">
    <property type="entry name" value="EF_hand_dom"/>
</dbReference>
<dbReference type="GeneTree" id="ENSGT00940000161957"/>
<reference evidence="18" key="2">
    <citation type="submission" date="2025-08" db="UniProtKB">
        <authorList>
            <consortium name="Ensembl"/>
        </authorList>
    </citation>
    <scope>IDENTIFICATION</scope>
</reference>
<evidence type="ECO:0000256" key="5">
    <source>
        <dbReference type="ARBA" id="ARBA00022475"/>
    </source>
</evidence>
<dbReference type="SUPFAM" id="SSF47473">
    <property type="entry name" value="EF-hand"/>
    <property type="match status" value="1"/>
</dbReference>
<dbReference type="Proteomes" id="UP000314987">
    <property type="component" value="Unassembled WGS sequence"/>
</dbReference>
<evidence type="ECO:0000256" key="8">
    <source>
        <dbReference type="ARBA" id="ARBA00022707"/>
    </source>
</evidence>
<keyword evidence="15" id="KW-0449">Lipoprotein</keyword>
<dbReference type="GO" id="GO:0015031">
    <property type="term" value="P:protein transport"/>
    <property type="evidence" value="ECO:0007669"/>
    <property type="project" value="UniProtKB-KW"/>
</dbReference>
<dbReference type="PROSITE" id="PS00018">
    <property type="entry name" value="EF_HAND_1"/>
    <property type="match status" value="3"/>
</dbReference>
<evidence type="ECO:0000256" key="1">
    <source>
        <dbReference type="ARBA" id="ARBA00004123"/>
    </source>
</evidence>
<reference evidence="19" key="1">
    <citation type="submission" date="2018-12" db="EMBL/GenBank/DDBJ databases">
        <authorList>
            <person name="Yazar S."/>
        </authorList>
    </citation>
    <scope>NUCLEOTIDE SEQUENCE [LARGE SCALE GENOMIC DNA]</scope>
</reference>
<keyword evidence="7" id="KW-0597">Phosphoprotein</keyword>
<dbReference type="InterPro" id="IPR018247">
    <property type="entry name" value="EF_Hand_1_Ca_BS"/>
</dbReference>
<dbReference type="GO" id="GO:0005886">
    <property type="term" value="C:plasma membrane"/>
    <property type="evidence" value="ECO:0007669"/>
    <property type="project" value="UniProtKB-SubCell"/>
</dbReference>
<dbReference type="GO" id="GO:0005829">
    <property type="term" value="C:cytosol"/>
    <property type="evidence" value="ECO:0007669"/>
    <property type="project" value="Ensembl"/>
</dbReference>
<dbReference type="GO" id="GO:0005509">
    <property type="term" value="F:calcium ion binding"/>
    <property type="evidence" value="ECO:0007669"/>
    <property type="project" value="Ensembl"/>
</dbReference>
<comment type="similarity">
    <text evidence="16">Belongs to the calcineurin regulatory subunit family. CHP subfamily.</text>
</comment>
<evidence type="ECO:0000256" key="9">
    <source>
        <dbReference type="ARBA" id="ARBA00022723"/>
    </source>
</evidence>
<dbReference type="PROSITE" id="PS50222">
    <property type="entry name" value="EF_HAND_2"/>
    <property type="match status" value="2"/>
</dbReference>
<dbReference type="GO" id="GO:0008284">
    <property type="term" value="P:positive regulation of cell population proliferation"/>
    <property type="evidence" value="ECO:0007669"/>
    <property type="project" value="Ensembl"/>
</dbReference>
<dbReference type="Ensembl" id="ENSVURT00010028702.1">
    <property type="protein sequence ID" value="ENSVURP00010025204.1"/>
    <property type="gene ID" value="ENSVURG00010019298.1"/>
</dbReference>
<dbReference type="OMA" id="MMVGIQV"/>
<evidence type="ECO:0000256" key="16">
    <source>
        <dbReference type="ARBA" id="ARBA00038164"/>
    </source>
</evidence>